<feature type="transmembrane region" description="Helical" evidence="14">
    <location>
        <begin position="733"/>
        <end position="758"/>
    </location>
</feature>
<feature type="region of interest" description="Disordered" evidence="13">
    <location>
        <begin position="1"/>
        <end position="28"/>
    </location>
</feature>
<dbReference type="GO" id="GO:0061630">
    <property type="term" value="F:ubiquitin protein ligase activity"/>
    <property type="evidence" value="ECO:0007669"/>
    <property type="project" value="UniProtKB-EC"/>
</dbReference>
<keyword evidence="8" id="KW-0863">Zinc-finger</keyword>
<keyword evidence="5" id="KW-0808">Transferase</keyword>
<evidence type="ECO:0000256" key="13">
    <source>
        <dbReference type="SAM" id="MobiDB-lite"/>
    </source>
</evidence>
<dbReference type="OrthoDB" id="1108038at2759"/>
<evidence type="ECO:0000256" key="8">
    <source>
        <dbReference type="ARBA" id="ARBA00022771"/>
    </source>
</evidence>
<dbReference type="FunFam" id="3.30.40.10:FF:000287">
    <property type="entry name" value="RING finger membrane protein"/>
    <property type="match status" value="1"/>
</dbReference>
<evidence type="ECO:0000256" key="12">
    <source>
        <dbReference type="ARBA" id="ARBA00023136"/>
    </source>
</evidence>
<dbReference type="VEuPathDB" id="FungiDB:PV10_04226"/>
<dbReference type="OMA" id="VGTCYMF"/>
<dbReference type="InterPro" id="IPR013083">
    <property type="entry name" value="Znf_RING/FYVE/PHD"/>
</dbReference>
<feature type="compositionally biased region" description="Pro residues" evidence="13">
    <location>
        <begin position="321"/>
        <end position="334"/>
    </location>
</feature>
<feature type="region of interest" description="Disordered" evidence="13">
    <location>
        <begin position="521"/>
        <end position="540"/>
    </location>
</feature>
<evidence type="ECO:0000256" key="4">
    <source>
        <dbReference type="ARBA" id="ARBA00012483"/>
    </source>
</evidence>
<comment type="pathway">
    <text evidence="3">Protein modification; protein ubiquitination.</text>
</comment>
<dbReference type="InterPro" id="IPR056521">
    <property type="entry name" value="MARCHF6-like_C"/>
</dbReference>
<reference evidence="16 17" key="1">
    <citation type="submission" date="2015-01" db="EMBL/GenBank/DDBJ databases">
        <title>The Genome Sequence of Exophiala mesophila CBS40295.</title>
        <authorList>
            <consortium name="The Broad Institute Genomics Platform"/>
            <person name="Cuomo C."/>
            <person name="de Hoog S."/>
            <person name="Gorbushina A."/>
            <person name="Stielow B."/>
            <person name="Teixiera M."/>
            <person name="Abouelleil A."/>
            <person name="Chapman S.B."/>
            <person name="Priest M."/>
            <person name="Young S.K."/>
            <person name="Wortman J."/>
            <person name="Nusbaum C."/>
            <person name="Birren B."/>
        </authorList>
    </citation>
    <scope>NUCLEOTIDE SEQUENCE [LARGE SCALE GENOMIC DNA]</scope>
    <source>
        <strain evidence="16 17">CBS 40295</strain>
    </source>
</reference>
<protein>
    <recommendedName>
        <fullName evidence="4">RING-type E3 ubiquitin transferase</fullName>
        <ecNumber evidence="4">2.3.2.27</ecNumber>
    </recommendedName>
</protein>
<dbReference type="GeneID" id="27322071"/>
<feature type="region of interest" description="Disordered" evidence="13">
    <location>
        <begin position="451"/>
        <end position="487"/>
    </location>
</feature>
<dbReference type="STRING" id="212818.A0A0D1XXM5"/>
<dbReference type="EC" id="2.3.2.27" evidence="4"/>
<feature type="transmembrane region" description="Helical" evidence="14">
    <location>
        <begin position="1501"/>
        <end position="1518"/>
    </location>
</feature>
<comment type="catalytic activity">
    <reaction evidence="1">
        <text>S-ubiquitinyl-[E2 ubiquitin-conjugating enzyme]-L-cysteine + [acceptor protein]-L-lysine = [E2 ubiquitin-conjugating enzyme]-L-cysteine + N(6)-ubiquitinyl-[acceptor protein]-L-lysine.</text>
        <dbReference type="EC" id="2.3.2.27"/>
    </reaction>
</comment>
<feature type="transmembrane region" description="Helical" evidence="14">
    <location>
        <begin position="1408"/>
        <end position="1427"/>
    </location>
</feature>
<evidence type="ECO:0000256" key="6">
    <source>
        <dbReference type="ARBA" id="ARBA00022692"/>
    </source>
</evidence>
<proteinExistence type="predicted"/>
<dbReference type="GO" id="GO:0036503">
    <property type="term" value="P:ERAD pathway"/>
    <property type="evidence" value="ECO:0007669"/>
    <property type="project" value="TreeGrafter"/>
</dbReference>
<dbReference type="Pfam" id="PF12906">
    <property type="entry name" value="RINGv"/>
    <property type="match status" value="1"/>
</dbReference>
<evidence type="ECO:0000256" key="5">
    <source>
        <dbReference type="ARBA" id="ARBA00022679"/>
    </source>
</evidence>
<evidence type="ECO:0000256" key="10">
    <source>
        <dbReference type="ARBA" id="ARBA00022833"/>
    </source>
</evidence>
<name>A0A0D1XXM5_EXOME</name>
<evidence type="ECO:0000256" key="9">
    <source>
        <dbReference type="ARBA" id="ARBA00022786"/>
    </source>
</evidence>
<dbReference type="GO" id="GO:0005789">
    <property type="term" value="C:endoplasmic reticulum membrane"/>
    <property type="evidence" value="ECO:0007669"/>
    <property type="project" value="TreeGrafter"/>
</dbReference>
<keyword evidence="9" id="KW-0833">Ubl conjugation pathway</keyword>
<feature type="transmembrane region" description="Helical" evidence="14">
    <location>
        <begin position="1302"/>
        <end position="1322"/>
    </location>
</feature>
<feature type="transmembrane region" description="Helical" evidence="14">
    <location>
        <begin position="1464"/>
        <end position="1489"/>
    </location>
</feature>
<accession>A0A0D1XXM5</accession>
<feature type="transmembrane region" description="Helical" evidence="14">
    <location>
        <begin position="1117"/>
        <end position="1134"/>
    </location>
</feature>
<dbReference type="InterPro" id="IPR011016">
    <property type="entry name" value="Znf_RING-CH"/>
</dbReference>
<dbReference type="RefSeq" id="XP_016224550.1">
    <property type="nucleotide sequence ID" value="XM_016368762.1"/>
</dbReference>
<keyword evidence="12 14" id="KW-0472">Membrane</keyword>
<evidence type="ECO:0000256" key="7">
    <source>
        <dbReference type="ARBA" id="ARBA00022723"/>
    </source>
</evidence>
<evidence type="ECO:0000256" key="14">
    <source>
        <dbReference type="SAM" id="Phobius"/>
    </source>
</evidence>
<comment type="subcellular location">
    <subcellularLocation>
        <location evidence="2">Membrane</location>
        <topology evidence="2">Multi-pass membrane protein</topology>
    </subcellularLocation>
</comment>
<feature type="transmembrane region" description="Helical" evidence="14">
    <location>
        <begin position="966"/>
        <end position="985"/>
    </location>
</feature>
<dbReference type="HOGENOM" id="CLU_001266_1_0_1"/>
<feature type="transmembrane region" description="Helical" evidence="14">
    <location>
        <begin position="1259"/>
        <end position="1282"/>
    </location>
</feature>
<dbReference type="PANTHER" id="PTHR13145:SF0">
    <property type="entry name" value="E3 UBIQUITIN-PROTEIN LIGASE MARCHF6"/>
    <property type="match status" value="1"/>
</dbReference>
<evidence type="ECO:0000256" key="2">
    <source>
        <dbReference type="ARBA" id="ARBA00004141"/>
    </source>
</evidence>
<sequence>MPLDANEKHSIGLARDRPQNQSHSDFNNEDVQDSCRICRGEGTAAQPLYYPCKCSGSIKYVHQECLMEWLSHSQKKYCELCKTSFRFTKLYDRSMPANLPIPLFVSQLCRHGITAFSRYARYLVVGLIWTCCLPWCIRQIWRGLFWLADGNWLDADDTYTALVNTTNTSSSFATPTSNPVVSDFNIPPSFENVKFVLPPMQFSLADVARLLTSQGLIGRLLQLFLSLILPGSGQATGPPGASDSPYQSFRPPSLLSEVHFIAHWSTSSAINNATIDIVEGQLICISLVTAFILVFLIREWVINQQPNLNIPDADVVEHQNPIPPLQPADNPPARQPGRPRAHPRRGNPQDGAGGRADGELAARPIAVPRARRALTDDNITFATAPGSDVESLHTLHRAESTPPTSADLVDREGFGELDSSSLNSEHFMFAQQTPNNSILVQSQFEVIHDDAEGEHPNPSMPHSRTDDNVGFGQSSAHSAPDDRDSNINRSVLGLDNLSLHDERALQAQDIVYGTNFETAVPTPADVGSDEALVPPAGSSNNDIDTITAALPLEPRGPDSPSSSIVVATPARLEDPIEEASRLQKISAWFWELDENLDPAPIEAANEGHDVEQVVDDVQAEAPFVPNHNREPIVNLLPPGPEVLPQAPELPEQNAVFGVDLNDPNAVDDAEDLDGILELLGMEGPLIGMVQNIVFSLFLITVTLSASIWCPYIWGKIALLFILNPVGMLVKAPLFALSRAADIVVDVIFFVSGLAGLVLNPPLRLLRTLGMSVFPAIGSFINPEALQAFTLDLSQKSGTRLEKTLAGAITNLKPDLPSFSMLSHYALRTLRANIKELLRTTGTFVLQLQSFLSGDASSPRSIAAASLRFVSNLPHIATTTAHWFLDCAYNLQDFVINFNVEPPMRPDFVDDAPVAWSTEDRITTIILGYIFFLAAGVAFLKLAHLVLGLQENEKVEGYFADSLRQTGGVMKVIVIIGIEMLVFPLYCGLLLDIALLPLFADATIAGRLAFMARAPFTGIFIHWFIGTCYMFHFALFVSVCRKILRKGVLYFIRDPDDPTFHPVRDVLERPVPTQLGKIAFSALVYGGLVMVCLGGVIWTLNSTGIVFPIQWSTAEPKLSFPIDIVFYNFMLPLFLRKTDPSKKVQAMYKWWFRQCARKLRLSAFLFGEDRPEEKIEHPGSKLSLIFQLLASRSNTPREGKYVRAPASDSVRIPRGQQVFLDVTEDNQRLDNAPDHDLGIHGRNDERFVKIYLPPHFRARIATFILLLWAFAATTGVAVTIGPLLLGRSILHWLSRSNRLPNDLYAFTVGLHLSAAMAFTAFYARQSAAKISLNSGHWLSFSRAAIAQAFSFMRYLLGLAYLATFTSVVLPAGLAVITELYILLPLFDYMSLRKPDQSSTISKDFGGRTATIFILQTWTLGILYLRLLLRLFLTYFARDTQAARAIQAIGRNGYMRPDVKLATRALVIPLTVIFTLLLVTPVGIARVAILVSRIQDEQTRTQVYRAAYPGLLGLCVLWYACWSVKQVITGWRIKIRDEVYLIGERLHNFHEPKPEVKILRLGKQT</sequence>
<feature type="compositionally biased region" description="Basic and acidic residues" evidence="13">
    <location>
        <begin position="1"/>
        <end position="18"/>
    </location>
</feature>
<keyword evidence="7" id="KW-0479">Metal-binding</keyword>
<dbReference type="PROSITE" id="PS51292">
    <property type="entry name" value="ZF_RING_CH"/>
    <property type="match status" value="1"/>
</dbReference>
<dbReference type="GO" id="GO:0008270">
    <property type="term" value="F:zinc ion binding"/>
    <property type="evidence" value="ECO:0007669"/>
    <property type="project" value="UniProtKB-KW"/>
</dbReference>
<organism evidence="16 17">
    <name type="scientific">Exophiala mesophila</name>
    <name type="common">Black yeast-like fungus</name>
    <dbReference type="NCBI Taxonomy" id="212818"/>
    <lineage>
        <taxon>Eukaryota</taxon>
        <taxon>Fungi</taxon>
        <taxon>Dikarya</taxon>
        <taxon>Ascomycota</taxon>
        <taxon>Pezizomycotina</taxon>
        <taxon>Eurotiomycetes</taxon>
        <taxon>Chaetothyriomycetidae</taxon>
        <taxon>Chaetothyriales</taxon>
        <taxon>Herpotrichiellaceae</taxon>
        <taxon>Exophiala</taxon>
    </lineage>
</organism>
<feature type="transmembrane region" description="Helical" evidence="14">
    <location>
        <begin position="692"/>
        <end position="713"/>
    </location>
</feature>
<keyword evidence="17" id="KW-1185">Reference proteome</keyword>
<keyword evidence="10" id="KW-0862">Zinc</keyword>
<feature type="transmembrane region" description="Helical" evidence="14">
    <location>
        <begin position="925"/>
        <end position="946"/>
    </location>
</feature>
<dbReference type="Pfam" id="PF23113">
    <property type="entry name" value="MARCHF6_C"/>
    <property type="match status" value="1"/>
</dbReference>
<dbReference type="Gene3D" id="3.30.40.10">
    <property type="entry name" value="Zinc/RING finger domain, C3HC4 (zinc finger)"/>
    <property type="match status" value="1"/>
</dbReference>
<keyword evidence="6 14" id="KW-0812">Transmembrane</keyword>
<dbReference type="EMBL" id="KN847522">
    <property type="protein sequence ID" value="KIV92976.1"/>
    <property type="molecule type" value="Genomic_DNA"/>
</dbReference>
<dbReference type="SMART" id="SM00744">
    <property type="entry name" value="RINGv"/>
    <property type="match status" value="1"/>
</dbReference>
<evidence type="ECO:0000256" key="3">
    <source>
        <dbReference type="ARBA" id="ARBA00004906"/>
    </source>
</evidence>
<dbReference type="CDD" id="cd16702">
    <property type="entry name" value="RING_CH-C4HC3_MARCH6"/>
    <property type="match status" value="1"/>
</dbReference>
<evidence type="ECO:0000256" key="1">
    <source>
        <dbReference type="ARBA" id="ARBA00000900"/>
    </source>
</evidence>
<feature type="region of interest" description="Disordered" evidence="13">
    <location>
        <begin position="314"/>
        <end position="369"/>
    </location>
</feature>
<gene>
    <name evidence="16" type="ORF">PV10_04226</name>
</gene>
<evidence type="ECO:0000313" key="17">
    <source>
        <dbReference type="Proteomes" id="UP000054302"/>
    </source>
</evidence>
<dbReference type="SUPFAM" id="SSF57850">
    <property type="entry name" value="RING/U-box"/>
    <property type="match status" value="1"/>
</dbReference>
<feature type="domain" description="RING-CH-type" evidence="15">
    <location>
        <begin position="27"/>
        <end position="88"/>
    </location>
</feature>
<feature type="transmembrane region" description="Helical" evidence="14">
    <location>
        <begin position="1077"/>
        <end position="1097"/>
    </location>
</feature>
<evidence type="ECO:0000256" key="11">
    <source>
        <dbReference type="ARBA" id="ARBA00022989"/>
    </source>
</evidence>
<dbReference type="Proteomes" id="UP000054302">
    <property type="component" value="Unassembled WGS sequence"/>
</dbReference>
<keyword evidence="11 14" id="KW-1133">Transmembrane helix</keyword>
<feature type="transmembrane region" description="Helical" evidence="14">
    <location>
        <begin position="1019"/>
        <end position="1039"/>
    </location>
</feature>
<evidence type="ECO:0000259" key="15">
    <source>
        <dbReference type="PROSITE" id="PS51292"/>
    </source>
</evidence>
<evidence type="ECO:0000313" key="16">
    <source>
        <dbReference type="EMBL" id="KIV92976.1"/>
    </source>
</evidence>
<dbReference type="PANTHER" id="PTHR13145">
    <property type="entry name" value="SSM4 PROTEIN"/>
    <property type="match status" value="1"/>
</dbReference>